<name>A0A1X7ETJ2_9HYPH</name>
<dbReference type="InterPro" id="IPR000845">
    <property type="entry name" value="Nucleoside_phosphorylase_d"/>
</dbReference>
<protein>
    <submittedName>
        <fullName evidence="2">Adenosylhomocysteine nucleosidase</fullName>
    </submittedName>
</protein>
<sequence>MTAPSPHGLPMGEPSLAGGKSVLFVMAVDAEYGPALKSRIKPLMTGVGPVEAAVVLSHALTKLEAAGGLPDLVVSLGSAGSRSLEQTEIYQVSSVAYRDMDASPLGFEKGRTPFLDHPAIMPLAHCIPGIPAASLSTGGNIVSGPAYDRIEADMVDMETFAVMRCCQLFDLPLIGLRGISDGKEELKHVGNWTEYLHVIDEKLAAAVDSLTKALKSGELAL</sequence>
<evidence type="ECO:0000313" key="2">
    <source>
        <dbReference type="EMBL" id="SMF39871.1"/>
    </source>
</evidence>
<dbReference type="Gene3D" id="3.40.50.1580">
    <property type="entry name" value="Nucleoside phosphorylase domain"/>
    <property type="match status" value="1"/>
</dbReference>
<reference evidence="3" key="1">
    <citation type="submission" date="2017-04" db="EMBL/GenBank/DDBJ databases">
        <authorList>
            <person name="Varghese N."/>
            <person name="Submissions S."/>
        </authorList>
    </citation>
    <scope>NUCLEOTIDE SEQUENCE [LARGE SCALE GENOMIC DNA]</scope>
    <source>
        <strain evidence="3">B4P</strain>
    </source>
</reference>
<evidence type="ECO:0000259" key="1">
    <source>
        <dbReference type="Pfam" id="PF01048"/>
    </source>
</evidence>
<dbReference type="EMBL" id="FXAF01000006">
    <property type="protein sequence ID" value="SMF39871.1"/>
    <property type="molecule type" value="Genomic_DNA"/>
</dbReference>
<dbReference type="GO" id="GO:0003824">
    <property type="term" value="F:catalytic activity"/>
    <property type="evidence" value="ECO:0007669"/>
    <property type="project" value="InterPro"/>
</dbReference>
<gene>
    <name evidence="2" type="ORF">SAMN02982989_1784</name>
</gene>
<dbReference type="Pfam" id="PF01048">
    <property type="entry name" value="PNP_UDP_1"/>
    <property type="match status" value="1"/>
</dbReference>
<keyword evidence="3" id="KW-1185">Reference proteome</keyword>
<dbReference type="InterPro" id="IPR035994">
    <property type="entry name" value="Nucleoside_phosphorylase_sf"/>
</dbReference>
<dbReference type="InterPro" id="IPR010050">
    <property type="entry name" value="MTA_SAH_nuc_hyp"/>
</dbReference>
<dbReference type="GO" id="GO:0009116">
    <property type="term" value="P:nucleoside metabolic process"/>
    <property type="evidence" value="ECO:0007669"/>
    <property type="project" value="InterPro"/>
</dbReference>
<accession>A0A1X7ETJ2</accession>
<organism evidence="2 3">
    <name type="scientific">Xaviernesmea oryzae</name>
    <dbReference type="NCBI Taxonomy" id="464029"/>
    <lineage>
        <taxon>Bacteria</taxon>
        <taxon>Pseudomonadati</taxon>
        <taxon>Pseudomonadota</taxon>
        <taxon>Alphaproteobacteria</taxon>
        <taxon>Hyphomicrobiales</taxon>
        <taxon>Rhizobiaceae</taxon>
        <taxon>Rhizobium/Agrobacterium group</taxon>
        <taxon>Xaviernesmea</taxon>
    </lineage>
</organism>
<dbReference type="STRING" id="464029.SAMN02982989_1784"/>
<dbReference type="Proteomes" id="UP000192903">
    <property type="component" value="Unassembled WGS sequence"/>
</dbReference>
<dbReference type="NCBIfam" id="TIGR01705">
    <property type="entry name" value="MTA_SAH-nuc-hyp"/>
    <property type="match status" value="1"/>
</dbReference>
<dbReference type="SUPFAM" id="SSF53167">
    <property type="entry name" value="Purine and uridine phosphorylases"/>
    <property type="match status" value="1"/>
</dbReference>
<evidence type="ECO:0000313" key="3">
    <source>
        <dbReference type="Proteomes" id="UP000192903"/>
    </source>
</evidence>
<dbReference type="OrthoDB" id="997641at2"/>
<feature type="domain" description="Nucleoside phosphorylase" evidence="1">
    <location>
        <begin position="147"/>
        <end position="204"/>
    </location>
</feature>
<proteinExistence type="predicted"/>
<dbReference type="AlphaFoldDB" id="A0A1X7ETJ2"/>